<dbReference type="InterPro" id="IPR018223">
    <property type="entry name" value="Arginosuc_synth_CS"/>
</dbReference>
<dbReference type="PANTHER" id="PTHR11587">
    <property type="entry name" value="ARGININOSUCCINATE SYNTHASE"/>
    <property type="match status" value="1"/>
</dbReference>
<evidence type="ECO:0000256" key="6">
    <source>
        <dbReference type="ARBA" id="ARBA00022741"/>
    </source>
</evidence>
<dbReference type="GO" id="GO:0005524">
    <property type="term" value="F:ATP binding"/>
    <property type="evidence" value="ECO:0007669"/>
    <property type="project" value="UniProtKB-KW"/>
</dbReference>
<gene>
    <name evidence="10" type="primary">argG</name>
    <name evidence="10" type="ORF">HMPREF9952_2471</name>
</gene>
<dbReference type="GO" id="GO:0000053">
    <property type="term" value="P:argininosuccinate metabolic process"/>
    <property type="evidence" value="ECO:0007669"/>
    <property type="project" value="TreeGrafter"/>
</dbReference>
<dbReference type="AlphaFoldDB" id="F9Q753"/>
<evidence type="ECO:0000256" key="3">
    <source>
        <dbReference type="ARBA" id="ARBA00022571"/>
    </source>
</evidence>
<organism evidence="10 11">
    <name type="scientific">Haemophilus pittmaniae HK 85</name>
    <dbReference type="NCBI Taxonomy" id="1035188"/>
    <lineage>
        <taxon>Bacteria</taxon>
        <taxon>Pseudomonadati</taxon>
        <taxon>Pseudomonadota</taxon>
        <taxon>Gammaproteobacteria</taxon>
        <taxon>Pasteurellales</taxon>
        <taxon>Pasteurellaceae</taxon>
        <taxon>Haemophilus</taxon>
    </lineage>
</organism>
<sequence>MSNTILQHLPKGQKVGIAFSGGLDTSAALLWMRQKGAMPYAYTANLGQPDEDDYNAIPKKAMEYGAENARLIDCRTQLAHEGIAAIQCGAFHVSTGGATYFNTTPLGRAVTGTMLVSAMKEDDVHIWGDGSTFKGNDIERFYRYGLLTNPNLKIYKPWLDQQFIDELGGRFEMSRFLIDNGFDYKMSVEKAYSTDSNMLGATHEAKDLEELSSGIKIVQPIMGVAFWDENVTVKAETVTVRFEEGVPVALNGKTFDNVVDLFLEANRIGGRHGLGMSDQIENRIIEAKSRGIYEAPGMALFHIAYERLVTGIHNEDTIEQYRINGLRLGRLLYQGRWFDPQALMLRETAQRWVARAVTGEVTLELRRGNDYSILNTESPNLTYHPERLSMEK</sequence>
<dbReference type="PROSITE" id="PS00564">
    <property type="entry name" value="ARGININOSUCCIN_SYN_1"/>
    <property type="match status" value="1"/>
</dbReference>
<dbReference type="InterPro" id="IPR023434">
    <property type="entry name" value="Arginosuc_synth_type_1_subfam"/>
</dbReference>
<comment type="pathway">
    <text evidence="1">Amino-acid biosynthesis; L-arginine biosynthesis; L-arginine from L-ornithine and carbamoyl phosphate: step 2/3.</text>
</comment>
<dbReference type="InterPro" id="IPR001518">
    <property type="entry name" value="Arginosuc_synth"/>
</dbReference>
<comment type="caution">
    <text evidence="10">The sequence shown here is derived from an EMBL/GenBank/DDBJ whole genome shotgun (WGS) entry which is preliminary data.</text>
</comment>
<evidence type="ECO:0000259" key="8">
    <source>
        <dbReference type="Pfam" id="PF00764"/>
    </source>
</evidence>
<accession>F9Q753</accession>
<dbReference type="SUPFAM" id="SSF52402">
    <property type="entry name" value="Adenine nucleotide alpha hydrolases-like"/>
    <property type="match status" value="1"/>
</dbReference>
<dbReference type="Proteomes" id="UP000006235">
    <property type="component" value="Unassembled WGS sequence"/>
</dbReference>
<dbReference type="EC" id="6.3.4.5" evidence="2"/>
<keyword evidence="4" id="KW-0436">Ligase</keyword>
<evidence type="ECO:0000259" key="9">
    <source>
        <dbReference type="Pfam" id="PF20979"/>
    </source>
</evidence>
<reference evidence="10 11" key="1">
    <citation type="submission" date="2011-07" db="EMBL/GenBank/DDBJ databases">
        <authorList>
            <person name="Harkins D.M."/>
            <person name="Madupu R."/>
            <person name="Durkin A.S."/>
            <person name="Torralba M."/>
            <person name="Methe B."/>
            <person name="Sutton G.G."/>
            <person name="Nelson K.E."/>
        </authorList>
    </citation>
    <scope>NUCLEOTIDE SEQUENCE [LARGE SCALE GENOMIC DNA]</scope>
    <source>
        <strain evidence="10 11">HK 85</strain>
    </source>
</reference>
<keyword evidence="3" id="KW-0055">Arginine biosynthesis</keyword>
<dbReference type="Pfam" id="PF20979">
    <property type="entry name" value="Arginosuc_syn_C"/>
    <property type="match status" value="1"/>
</dbReference>
<protein>
    <recommendedName>
        <fullName evidence="2">argininosuccinate synthase</fullName>
        <ecNumber evidence="2">6.3.4.5</ecNumber>
    </recommendedName>
</protein>
<evidence type="ECO:0000313" key="11">
    <source>
        <dbReference type="Proteomes" id="UP000006235"/>
    </source>
</evidence>
<feature type="domain" description="Arginosuccinate synthase-like N-terminal" evidence="8">
    <location>
        <begin position="14"/>
        <end position="162"/>
    </location>
</feature>
<dbReference type="GO" id="GO:0000050">
    <property type="term" value="P:urea cycle"/>
    <property type="evidence" value="ECO:0007669"/>
    <property type="project" value="TreeGrafter"/>
</dbReference>
<dbReference type="Gene3D" id="3.40.50.620">
    <property type="entry name" value="HUPs"/>
    <property type="match status" value="1"/>
</dbReference>
<evidence type="ECO:0000256" key="2">
    <source>
        <dbReference type="ARBA" id="ARBA00012286"/>
    </source>
</evidence>
<dbReference type="PROSITE" id="PS00565">
    <property type="entry name" value="ARGININOSUCCIN_SYN_2"/>
    <property type="match status" value="1"/>
</dbReference>
<feature type="domain" description="Arginosuccinate synthase C-terminal" evidence="9">
    <location>
        <begin position="192"/>
        <end position="391"/>
    </location>
</feature>
<proteinExistence type="predicted"/>
<dbReference type="PANTHER" id="PTHR11587:SF2">
    <property type="entry name" value="ARGININOSUCCINATE SYNTHASE"/>
    <property type="match status" value="1"/>
</dbReference>
<dbReference type="NCBIfam" id="NF003779">
    <property type="entry name" value="PRK05370.1"/>
    <property type="match status" value="1"/>
</dbReference>
<evidence type="ECO:0000256" key="1">
    <source>
        <dbReference type="ARBA" id="ARBA00004967"/>
    </source>
</evidence>
<dbReference type="NCBIfam" id="TIGR00032">
    <property type="entry name" value="argG"/>
    <property type="match status" value="1"/>
</dbReference>
<dbReference type="SUPFAM" id="SSF69864">
    <property type="entry name" value="Argininosuccinate synthetase, C-terminal domain"/>
    <property type="match status" value="1"/>
</dbReference>
<dbReference type="STRING" id="1035188.HMPREF9952_2471"/>
<dbReference type="InterPro" id="IPR048267">
    <property type="entry name" value="Arginosuc_syn_N"/>
</dbReference>
<dbReference type="EMBL" id="AFUV01000004">
    <property type="protein sequence ID" value="EGV07367.1"/>
    <property type="molecule type" value="Genomic_DNA"/>
</dbReference>
<dbReference type="Gene3D" id="3.90.1260.10">
    <property type="entry name" value="Argininosuccinate synthetase, chain A, domain 2"/>
    <property type="match status" value="1"/>
</dbReference>
<dbReference type="InterPro" id="IPR048268">
    <property type="entry name" value="Arginosuc_syn_C"/>
</dbReference>
<evidence type="ECO:0000256" key="7">
    <source>
        <dbReference type="ARBA" id="ARBA00022840"/>
    </source>
</evidence>
<dbReference type="GO" id="GO:0004055">
    <property type="term" value="F:argininosuccinate synthase activity"/>
    <property type="evidence" value="ECO:0007669"/>
    <property type="project" value="UniProtKB-EC"/>
</dbReference>
<evidence type="ECO:0000256" key="4">
    <source>
        <dbReference type="ARBA" id="ARBA00022598"/>
    </source>
</evidence>
<dbReference type="CDD" id="cd01999">
    <property type="entry name" value="ASS"/>
    <property type="match status" value="1"/>
</dbReference>
<dbReference type="InterPro" id="IPR024074">
    <property type="entry name" value="AS_cat/multimer_dom_body"/>
</dbReference>
<dbReference type="GO" id="GO:0005737">
    <property type="term" value="C:cytoplasm"/>
    <property type="evidence" value="ECO:0007669"/>
    <property type="project" value="TreeGrafter"/>
</dbReference>
<dbReference type="GO" id="GO:0006526">
    <property type="term" value="P:L-arginine biosynthetic process"/>
    <property type="evidence" value="ECO:0007669"/>
    <property type="project" value="UniProtKB-UniPathway"/>
</dbReference>
<evidence type="ECO:0000313" key="10">
    <source>
        <dbReference type="EMBL" id="EGV07367.1"/>
    </source>
</evidence>
<keyword evidence="5" id="KW-0028">Amino-acid biosynthesis</keyword>
<keyword evidence="6" id="KW-0547">Nucleotide-binding</keyword>
<dbReference type="UniPathway" id="UPA00068">
    <property type="reaction ID" value="UER00113"/>
</dbReference>
<dbReference type="InterPro" id="IPR014729">
    <property type="entry name" value="Rossmann-like_a/b/a_fold"/>
</dbReference>
<dbReference type="Pfam" id="PF00764">
    <property type="entry name" value="Arginosuc_synth"/>
    <property type="match status" value="1"/>
</dbReference>
<keyword evidence="7" id="KW-0067">ATP-binding</keyword>
<evidence type="ECO:0000256" key="5">
    <source>
        <dbReference type="ARBA" id="ARBA00022605"/>
    </source>
</evidence>
<name>F9Q753_9PAST</name>